<feature type="transmembrane region" description="Helical" evidence="1">
    <location>
        <begin position="51"/>
        <end position="72"/>
    </location>
</feature>
<dbReference type="HOGENOM" id="CLU_2606969_0_0_1"/>
<dbReference type="Proteomes" id="UP000054217">
    <property type="component" value="Unassembled WGS sequence"/>
</dbReference>
<proteinExistence type="predicted"/>
<keyword evidence="1" id="KW-0472">Membrane</keyword>
<keyword evidence="1" id="KW-0812">Transmembrane</keyword>
<dbReference type="AlphaFoldDB" id="A0A0C3I8E6"/>
<evidence type="ECO:0000256" key="1">
    <source>
        <dbReference type="SAM" id="Phobius"/>
    </source>
</evidence>
<name>A0A0C3I8E6_PISTI</name>
<accession>A0A0C3I8E6</accession>
<dbReference type="PROSITE" id="PS51257">
    <property type="entry name" value="PROKAR_LIPOPROTEIN"/>
    <property type="match status" value="1"/>
</dbReference>
<reference evidence="3" key="2">
    <citation type="submission" date="2015-01" db="EMBL/GenBank/DDBJ databases">
        <title>Evolutionary Origins and Diversification of the Mycorrhizal Mutualists.</title>
        <authorList>
            <consortium name="DOE Joint Genome Institute"/>
            <consortium name="Mycorrhizal Genomics Consortium"/>
            <person name="Kohler A."/>
            <person name="Kuo A."/>
            <person name="Nagy L.G."/>
            <person name="Floudas D."/>
            <person name="Copeland A."/>
            <person name="Barry K.W."/>
            <person name="Cichocki N."/>
            <person name="Veneault-Fourrey C."/>
            <person name="LaButti K."/>
            <person name="Lindquist E.A."/>
            <person name="Lipzen A."/>
            <person name="Lundell T."/>
            <person name="Morin E."/>
            <person name="Murat C."/>
            <person name="Riley R."/>
            <person name="Ohm R."/>
            <person name="Sun H."/>
            <person name="Tunlid A."/>
            <person name="Henrissat B."/>
            <person name="Grigoriev I.V."/>
            <person name="Hibbett D.S."/>
            <person name="Martin F."/>
        </authorList>
    </citation>
    <scope>NUCLEOTIDE SEQUENCE [LARGE SCALE GENOMIC DNA]</scope>
    <source>
        <strain evidence="3">Marx 270</strain>
    </source>
</reference>
<feature type="transmembrane region" description="Helical" evidence="1">
    <location>
        <begin position="13"/>
        <end position="39"/>
    </location>
</feature>
<evidence type="ECO:0000313" key="2">
    <source>
        <dbReference type="EMBL" id="KIN93367.1"/>
    </source>
</evidence>
<sequence length="79" mass="8844">MSSRCERRPLPKFQIFVCTLGCAPIISSSCTCACSLLTTYTQKVLRDRMKLHMLACLHFFYVLSCTTTVLTLTSGTQNT</sequence>
<gene>
    <name evidence="2" type="ORF">M404DRAFT_515322</name>
</gene>
<keyword evidence="3" id="KW-1185">Reference proteome</keyword>
<dbReference type="EMBL" id="KN832176">
    <property type="protein sequence ID" value="KIN93367.1"/>
    <property type="molecule type" value="Genomic_DNA"/>
</dbReference>
<organism evidence="2 3">
    <name type="scientific">Pisolithus tinctorius Marx 270</name>
    <dbReference type="NCBI Taxonomy" id="870435"/>
    <lineage>
        <taxon>Eukaryota</taxon>
        <taxon>Fungi</taxon>
        <taxon>Dikarya</taxon>
        <taxon>Basidiomycota</taxon>
        <taxon>Agaricomycotina</taxon>
        <taxon>Agaricomycetes</taxon>
        <taxon>Agaricomycetidae</taxon>
        <taxon>Boletales</taxon>
        <taxon>Sclerodermatineae</taxon>
        <taxon>Pisolithaceae</taxon>
        <taxon>Pisolithus</taxon>
    </lineage>
</organism>
<dbReference type="InParanoid" id="A0A0C3I8E6"/>
<reference evidence="2 3" key="1">
    <citation type="submission" date="2014-04" db="EMBL/GenBank/DDBJ databases">
        <authorList>
            <consortium name="DOE Joint Genome Institute"/>
            <person name="Kuo A."/>
            <person name="Kohler A."/>
            <person name="Costa M.D."/>
            <person name="Nagy L.G."/>
            <person name="Floudas D."/>
            <person name="Copeland A."/>
            <person name="Barry K.W."/>
            <person name="Cichocki N."/>
            <person name="Veneault-Fourrey C."/>
            <person name="LaButti K."/>
            <person name="Lindquist E.A."/>
            <person name="Lipzen A."/>
            <person name="Lundell T."/>
            <person name="Morin E."/>
            <person name="Murat C."/>
            <person name="Sun H."/>
            <person name="Tunlid A."/>
            <person name="Henrissat B."/>
            <person name="Grigoriev I.V."/>
            <person name="Hibbett D.S."/>
            <person name="Martin F."/>
            <person name="Nordberg H.P."/>
            <person name="Cantor M.N."/>
            <person name="Hua S.X."/>
        </authorList>
    </citation>
    <scope>NUCLEOTIDE SEQUENCE [LARGE SCALE GENOMIC DNA]</scope>
    <source>
        <strain evidence="2 3">Marx 270</strain>
    </source>
</reference>
<keyword evidence="1" id="KW-1133">Transmembrane helix</keyword>
<protein>
    <submittedName>
        <fullName evidence="2">Uncharacterized protein</fullName>
    </submittedName>
</protein>
<evidence type="ECO:0000313" key="3">
    <source>
        <dbReference type="Proteomes" id="UP000054217"/>
    </source>
</evidence>